<keyword evidence="3" id="KW-1185">Reference proteome</keyword>
<evidence type="ECO:0000313" key="3">
    <source>
        <dbReference type="Proteomes" id="UP000070657"/>
    </source>
</evidence>
<proteinExistence type="inferred from homology"/>
<dbReference type="InterPro" id="IPR052182">
    <property type="entry name" value="Glycogen/Maltodextrin_Phosph"/>
</dbReference>
<sequence>MIKIPQEFDTVAYFSMEIGLESDMRTYSGGLGVLAGDTLRTFADLNINAVGVTQINSKGYNRQVLDENGNQIDSPDEWNPEDFLERLPETTTVKIEGEDVKIGVWRREIESPEGFTVPILFLDTDLEENKERFRDITSRLYGDDRRYRLSQEIVLGIGGARILDELGYNIDKYHMNESHSSLLSLELLKKQDMDREKVKDLCVFTTHTPEGSAHDEFSYGLVEEVLGDFVSISELKELSQEESLHMSLLALNLSGYSNAVSKRHGEVSKQMFPEYSIDSITNGVHPPTWVSESFAEVYDEWVPGWRSDPYKLKHAVGIPEEEIWEAHLSEKEKLIDAVNNNSEVEMNDRVFTIGFARRAAPYKRADLIFQDTDRLVQIAKEKGDFQVIFAGKAHPQGEKSKEMIGRVTGHIRELKDDIKMTYLQGYDMDWGALLTAGVDLWLNTPERGREACGTSGMKAACNGVPQLSTLDGWWIEGHLEDVTGWKIGLEPEETPENAYQTDSKDLYEKLEEYIMPCFYADRKKWVRIMRNAIAFNASYYHTHRMVGEYLVNAYT</sequence>
<dbReference type="NCBIfam" id="TIGR02094">
    <property type="entry name" value="more_P_ylases"/>
    <property type="match status" value="1"/>
</dbReference>
<dbReference type="GO" id="GO:0008184">
    <property type="term" value="F:glycogen phosphorylase activity"/>
    <property type="evidence" value="ECO:0007669"/>
    <property type="project" value="InterPro"/>
</dbReference>
<dbReference type="Proteomes" id="UP000070657">
    <property type="component" value="Unassembled WGS sequence"/>
</dbReference>
<evidence type="ECO:0000256" key="1">
    <source>
        <dbReference type="ARBA" id="ARBA00006047"/>
    </source>
</evidence>
<dbReference type="Gene3D" id="3.40.50.2000">
    <property type="entry name" value="Glycogen Phosphorylase B"/>
    <property type="match status" value="2"/>
</dbReference>
<organism evidence="2 3">
    <name type="scientific">candidate division MSBL1 archaeon SCGC-AAA259E22</name>
    <dbReference type="NCBI Taxonomy" id="1698265"/>
    <lineage>
        <taxon>Archaea</taxon>
        <taxon>Methanobacteriati</taxon>
        <taxon>Methanobacteriota</taxon>
        <taxon>candidate division MSBL1</taxon>
    </lineage>
</organism>
<dbReference type="PATRIC" id="fig|1698265.3.peg.56"/>
<evidence type="ECO:0000313" key="2">
    <source>
        <dbReference type="EMBL" id="KXA93940.1"/>
    </source>
</evidence>
<accession>A0A133UII5</accession>
<comment type="caution">
    <text evidence="2">The sequence shown here is derived from an EMBL/GenBank/DDBJ whole genome shotgun (WGS) entry which is preliminary data.</text>
</comment>
<name>A0A133UII5_9EURY</name>
<dbReference type="PANTHER" id="PTHR42655:SF1">
    <property type="entry name" value="GLYCOGEN PHOSPHORYLASE"/>
    <property type="match status" value="1"/>
</dbReference>
<dbReference type="GO" id="GO:0005975">
    <property type="term" value="P:carbohydrate metabolic process"/>
    <property type="evidence" value="ECO:0007669"/>
    <property type="project" value="InterPro"/>
</dbReference>
<dbReference type="InterPro" id="IPR011834">
    <property type="entry name" value="Agluc_phsphrylas"/>
</dbReference>
<comment type="similarity">
    <text evidence="1">Belongs to the glycogen phosphorylase family.</text>
</comment>
<reference evidence="2 3" key="1">
    <citation type="journal article" date="2016" name="Sci. Rep.">
        <title>Metabolic traits of an uncultured archaeal lineage -MSBL1- from brine pools of the Red Sea.</title>
        <authorList>
            <person name="Mwirichia R."/>
            <person name="Alam I."/>
            <person name="Rashid M."/>
            <person name="Vinu M."/>
            <person name="Ba-Alawi W."/>
            <person name="Anthony Kamau A."/>
            <person name="Kamanda Ngugi D."/>
            <person name="Goker M."/>
            <person name="Klenk H.P."/>
            <person name="Bajic V."/>
            <person name="Stingl U."/>
        </authorList>
    </citation>
    <scope>NUCLEOTIDE SEQUENCE [LARGE SCALE GENOMIC DNA]</scope>
    <source>
        <strain evidence="2">SCGC-AAA259E22</strain>
    </source>
</reference>
<protein>
    <submittedName>
        <fullName evidence="2">Alpha-glucan phosphorylase</fullName>
    </submittedName>
</protein>
<dbReference type="PANTHER" id="PTHR42655">
    <property type="entry name" value="GLYCOGEN PHOSPHORYLASE"/>
    <property type="match status" value="1"/>
</dbReference>
<gene>
    <name evidence="2" type="ORF">AKJ66_00225</name>
</gene>
<dbReference type="AlphaFoldDB" id="A0A133UII5"/>
<dbReference type="GO" id="GO:0030170">
    <property type="term" value="F:pyridoxal phosphate binding"/>
    <property type="evidence" value="ECO:0007669"/>
    <property type="project" value="InterPro"/>
</dbReference>
<dbReference type="InterPro" id="IPR000811">
    <property type="entry name" value="Glyco_trans_35"/>
</dbReference>
<dbReference type="Pfam" id="PF00343">
    <property type="entry name" value="Phosphorylase"/>
    <property type="match status" value="1"/>
</dbReference>
<dbReference type="SUPFAM" id="SSF53756">
    <property type="entry name" value="UDP-Glycosyltransferase/glycogen phosphorylase"/>
    <property type="match status" value="1"/>
</dbReference>
<dbReference type="EMBL" id="LHXP01000002">
    <property type="protein sequence ID" value="KXA93940.1"/>
    <property type="molecule type" value="Genomic_DNA"/>
</dbReference>